<dbReference type="EMBL" id="NYMT01000007">
    <property type="protein sequence ID" value="PKC46952.1"/>
    <property type="molecule type" value="Genomic_DNA"/>
</dbReference>
<feature type="transmembrane region" description="Helical" evidence="1">
    <location>
        <begin position="328"/>
        <end position="349"/>
    </location>
</feature>
<evidence type="ECO:0000313" key="6">
    <source>
        <dbReference type="Proteomes" id="UP000754359"/>
    </source>
</evidence>
<dbReference type="Pfam" id="PF02009">
    <property type="entry name" value="RIFIN"/>
    <property type="match status" value="1"/>
</dbReference>
<keyword evidence="1" id="KW-1133">Transmembrane helix</keyword>
<comment type="caution">
    <text evidence="4">The sequence shown here is derived from an EMBL/GenBank/DDBJ whole genome shotgun (WGS) entry which is preliminary data.</text>
</comment>
<dbReference type="AlphaFoldDB" id="A0A2I0BVK3"/>
<dbReference type="InterPro" id="IPR006373">
    <property type="entry name" value="VSA_Rifin"/>
</dbReference>
<evidence type="ECO:0000313" key="3">
    <source>
        <dbReference type="EMBL" id="KAF4329904.1"/>
    </source>
</evidence>
<keyword evidence="2" id="KW-0732">Signal</keyword>
<gene>
    <name evidence="4" type="ORF">CK202_2568</name>
    <name evidence="3" type="ORF">CYL21_2048</name>
</gene>
<evidence type="ECO:0000256" key="1">
    <source>
        <dbReference type="SAM" id="Phobius"/>
    </source>
</evidence>
<reference evidence="4 5" key="1">
    <citation type="submission" date="2017-11" db="EMBL/GenBank/DDBJ databases">
        <title>Plasmodium falciparum NF54 genome assembly.</title>
        <authorList>
            <person name="Bryant J.M."/>
            <person name="Baumgarten S."/>
            <person name="Scheidig-Benatar C."/>
            <person name="Scherf A."/>
        </authorList>
    </citation>
    <scope>NUCLEOTIDE SEQUENCE [LARGE SCALE GENOMIC DNA]</scope>
    <source>
        <strain evidence="4">NF54</strain>
    </source>
</reference>
<protein>
    <submittedName>
        <fullName evidence="4">Rifin</fullName>
    </submittedName>
</protein>
<dbReference type="Proteomes" id="UP000754359">
    <property type="component" value="Unassembled WGS sequence"/>
</dbReference>
<evidence type="ECO:0000256" key="2">
    <source>
        <dbReference type="SAM" id="SignalP"/>
    </source>
</evidence>
<reference evidence="3 6" key="2">
    <citation type="submission" date="2018-05" db="EMBL/GenBank/DDBJ databases">
        <title>Genome assembly of Plasmodium falciparum NF54 DiCre.</title>
        <authorList>
            <person name="Baumgarten S."/>
            <person name="Treeck M."/>
            <person name="Scherf A."/>
        </authorList>
    </citation>
    <scope>NUCLEOTIDE SEQUENCE [LARGE SCALE GENOMIC DNA]</scope>
    <source>
        <strain evidence="3">NF54</strain>
    </source>
</reference>
<feature type="chain" id="PRO_5036040154" evidence="2">
    <location>
        <begin position="22"/>
        <end position="369"/>
    </location>
</feature>
<dbReference type="Proteomes" id="UP000232684">
    <property type="component" value="Unassembled WGS sequence"/>
</dbReference>
<sequence length="369" mass="41391">MKVHYINILLFALPLNILVYNQRNHYITRTPKATTRTLCECELYEPANYDNDPEMKEVMDNFNRQTQQRFHEYDECMVEKRMQCKEQCDKEIQKIILKDKMEKELMDKFATLQTDIQNDAIPTCICEKSLADKTEKFCLNCGVNVGGGITLSSGVLGGIGSVAVNAWKTTEIAAATKAAIDKGLALGKIAGDIEGAAKVVELVKSTFKIEELGVRTLESIIDANTYTKSSLISGFIETEYSRLGCGNIFTGMKKPFCNSVYERIFDTSGGKGVYPITFIEKKVETMVSEAESVAAAKSAKVAAAEKAAILETSKKAIETTSYNWYTTIGYSITAILIIVLIMVIIYLILRYRRKKKMKKKLQYIKLLKE</sequence>
<dbReference type="NCBIfam" id="TIGR01477">
    <property type="entry name" value="RIFIN"/>
    <property type="match status" value="1"/>
</dbReference>
<dbReference type="EMBL" id="QFXU01000011">
    <property type="protein sequence ID" value="KAF4329904.1"/>
    <property type="molecule type" value="Genomic_DNA"/>
</dbReference>
<dbReference type="SMR" id="A0A2I0BVK3"/>
<accession>A0A2I0BVK3</accession>
<dbReference type="VEuPathDB" id="PlasmoDB:PfNF54_130005800"/>
<name>A0A2I0BVK3_PLAFO</name>
<keyword evidence="1" id="KW-0472">Membrane</keyword>
<feature type="signal peptide" evidence="2">
    <location>
        <begin position="1"/>
        <end position="21"/>
    </location>
</feature>
<organism evidence="4 5">
    <name type="scientific">Plasmodium falciparum (isolate NF54)</name>
    <dbReference type="NCBI Taxonomy" id="5843"/>
    <lineage>
        <taxon>Eukaryota</taxon>
        <taxon>Sar</taxon>
        <taxon>Alveolata</taxon>
        <taxon>Apicomplexa</taxon>
        <taxon>Aconoidasida</taxon>
        <taxon>Haemosporida</taxon>
        <taxon>Plasmodiidae</taxon>
        <taxon>Plasmodium</taxon>
        <taxon>Plasmodium (Laverania)</taxon>
    </lineage>
</organism>
<evidence type="ECO:0000313" key="4">
    <source>
        <dbReference type="EMBL" id="PKC46952.1"/>
    </source>
</evidence>
<keyword evidence="1" id="KW-0812">Transmembrane</keyword>
<evidence type="ECO:0000313" key="5">
    <source>
        <dbReference type="Proteomes" id="UP000232684"/>
    </source>
</evidence>
<proteinExistence type="predicted"/>